<evidence type="ECO:0000256" key="10">
    <source>
        <dbReference type="SAM" id="Coils"/>
    </source>
</evidence>
<dbReference type="GO" id="GO:0060271">
    <property type="term" value="P:cilium assembly"/>
    <property type="evidence" value="ECO:0007669"/>
    <property type="project" value="TreeGrafter"/>
</dbReference>
<feature type="domain" description="TRAF3-interacting protein 1 N-terminal" evidence="12">
    <location>
        <begin position="6"/>
        <end position="116"/>
    </location>
</feature>
<keyword evidence="3" id="KW-0963">Cytoplasm</keyword>
<dbReference type="InterPro" id="IPR040468">
    <property type="entry name" value="TRAF3IP1_N"/>
</dbReference>
<dbReference type="PANTHER" id="PTHR31363:SF0">
    <property type="entry name" value="TRAF3-INTERACTING PROTEIN 1"/>
    <property type="match status" value="1"/>
</dbReference>
<keyword evidence="6" id="KW-0206">Cytoskeleton</keyword>
<gene>
    <name evidence="14" type="ORF">MATL_G00180510</name>
</gene>
<evidence type="ECO:0000256" key="4">
    <source>
        <dbReference type="ARBA" id="ARBA00022794"/>
    </source>
</evidence>
<dbReference type="Proteomes" id="UP001046870">
    <property type="component" value="Chromosome 15"/>
</dbReference>
<evidence type="ECO:0000256" key="2">
    <source>
        <dbReference type="ARBA" id="ARBA00004430"/>
    </source>
</evidence>
<comment type="caution">
    <text evidence="14">The sequence shown here is derived from an EMBL/GenBank/DDBJ whole genome shotgun (WGS) entry which is preliminary data.</text>
</comment>
<feature type="coiled-coil region" evidence="10">
    <location>
        <begin position="541"/>
        <end position="600"/>
    </location>
</feature>
<evidence type="ECO:0000313" key="15">
    <source>
        <dbReference type="Proteomes" id="UP001046870"/>
    </source>
</evidence>
<dbReference type="GO" id="GO:0048731">
    <property type="term" value="P:system development"/>
    <property type="evidence" value="ECO:0007669"/>
    <property type="project" value="UniProtKB-ARBA"/>
</dbReference>
<feature type="region of interest" description="Disordered" evidence="11">
    <location>
        <begin position="129"/>
        <end position="472"/>
    </location>
</feature>
<dbReference type="EMBL" id="JAFDVH010000015">
    <property type="protein sequence ID" value="KAG7463809.1"/>
    <property type="molecule type" value="Genomic_DNA"/>
</dbReference>
<dbReference type="GO" id="GO:0070507">
    <property type="term" value="P:regulation of microtubule cytoskeleton organization"/>
    <property type="evidence" value="ECO:0007669"/>
    <property type="project" value="TreeGrafter"/>
</dbReference>
<dbReference type="AlphaFoldDB" id="A0A9D3PMN0"/>
<dbReference type="PANTHER" id="PTHR31363">
    <property type="entry name" value="TRAF3-INTERACTING PROTEIN 1"/>
    <property type="match status" value="1"/>
</dbReference>
<keyword evidence="4" id="KW-0970">Cilium biogenesis/degradation</keyword>
<dbReference type="InterPro" id="IPR041476">
    <property type="entry name" value="TRAF3IP1_C"/>
</dbReference>
<dbReference type="GO" id="GO:0005930">
    <property type="term" value="C:axoneme"/>
    <property type="evidence" value="ECO:0007669"/>
    <property type="project" value="UniProtKB-SubCell"/>
</dbReference>
<evidence type="ECO:0000256" key="8">
    <source>
        <dbReference type="ARBA" id="ARBA00043971"/>
    </source>
</evidence>
<organism evidence="14 15">
    <name type="scientific">Megalops atlanticus</name>
    <name type="common">Tarpon</name>
    <name type="synonym">Clupea gigantea</name>
    <dbReference type="NCBI Taxonomy" id="7932"/>
    <lineage>
        <taxon>Eukaryota</taxon>
        <taxon>Metazoa</taxon>
        <taxon>Chordata</taxon>
        <taxon>Craniata</taxon>
        <taxon>Vertebrata</taxon>
        <taxon>Euteleostomi</taxon>
        <taxon>Actinopterygii</taxon>
        <taxon>Neopterygii</taxon>
        <taxon>Teleostei</taxon>
        <taxon>Elopiformes</taxon>
        <taxon>Megalopidae</taxon>
        <taxon>Megalops</taxon>
    </lineage>
</organism>
<dbReference type="GO" id="GO:0036064">
    <property type="term" value="C:ciliary basal body"/>
    <property type="evidence" value="ECO:0007669"/>
    <property type="project" value="TreeGrafter"/>
</dbReference>
<keyword evidence="15" id="KW-1185">Reference proteome</keyword>
<dbReference type="GO" id="GO:0042073">
    <property type="term" value="P:intraciliary transport"/>
    <property type="evidence" value="ECO:0007669"/>
    <property type="project" value="TreeGrafter"/>
</dbReference>
<evidence type="ECO:0000259" key="13">
    <source>
        <dbReference type="Pfam" id="PF17749"/>
    </source>
</evidence>
<evidence type="ECO:0000256" key="9">
    <source>
        <dbReference type="ARBA" id="ARBA00070492"/>
    </source>
</evidence>
<keyword evidence="5 10" id="KW-0175">Coiled coil</keyword>
<comment type="similarity">
    <text evidence="8">Belongs to the TRAF3IP1 family.</text>
</comment>
<dbReference type="GO" id="GO:0048513">
    <property type="term" value="P:animal organ development"/>
    <property type="evidence" value="ECO:0007669"/>
    <property type="project" value="UniProtKB-ARBA"/>
</dbReference>
<evidence type="ECO:0000256" key="11">
    <source>
        <dbReference type="SAM" id="MobiDB-lite"/>
    </source>
</evidence>
<proteinExistence type="inferred from homology"/>
<sequence length="628" mass="71428">MNGSVARKTQETLGKVIKKPPLTEKLLSRPPFRYLHDIFSEVIRTTGFMRGLYVEAEMKSDNVKDKDAKIAFLQKAIDVVMLVSGEPLSVKPARIVAGHEPEKTNELLQAIGKCCLNKLSSEEAVRQVLAGDKPDLKGKPTSTRSQDKENRGSRDRQRSQEEKMEIKDGGTSRDRKDQERPKEQEGRRAEKDQHREGGKAEREGHRERGRAEKEKHREEGRAEKSREHDRAKDREREKDKSRDREKDRDKAKERDPHRDRERDREKRRDGGKEVEKEREAGQELKEKAKETEKQDEKPRGKEETPNGRPAGQPLSAQAEPEQLESPTRAPRPSSAKGQRRRPKPGGQDSDSDGEADLPAAGKPVHLENGGDATDAVLSHTTQSNRRVPRPSSARPAPPRVRRQESRPEVTPTERLGSTKPSSSSALIVEGSKLSDNEEDEEQFVVEEVAVRPPDMPELELEPSVELRDGEKHGGLVQKILETKKDYETSPLSQSSFKDSEQAVVSEASRRKERDLVSREMERLRSSIQTVCRSALPLGKIMDYIQEDMDSMQKELETWRRENREHGQALLQEQRITDNAVEPLKAELAELEQLILDQQDKICTVKSNILRNEDKIQKMMSSINFSSRV</sequence>
<accession>A0A9D3PMN0</accession>
<comment type="subcellular location">
    <subcellularLocation>
        <location evidence="2">Cytoplasm</location>
        <location evidence="2">Cytoskeleton</location>
        <location evidence="2">Cilium axoneme</location>
    </subcellularLocation>
    <subcellularLocation>
        <location evidence="1">Cytoplasm</location>
        <location evidence="1">Cytoskeleton</location>
        <location evidence="1">Cilium basal body</location>
    </subcellularLocation>
</comment>
<evidence type="ECO:0000256" key="5">
    <source>
        <dbReference type="ARBA" id="ARBA00023054"/>
    </source>
</evidence>
<evidence type="ECO:0000256" key="7">
    <source>
        <dbReference type="ARBA" id="ARBA00023273"/>
    </source>
</evidence>
<dbReference type="GO" id="GO:0030992">
    <property type="term" value="C:intraciliary transport particle B"/>
    <property type="evidence" value="ECO:0007669"/>
    <property type="project" value="TreeGrafter"/>
</dbReference>
<keyword evidence="7" id="KW-0966">Cell projection</keyword>
<reference evidence="14" key="1">
    <citation type="submission" date="2021-01" db="EMBL/GenBank/DDBJ databases">
        <authorList>
            <person name="Zahm M."/>
            <person name="Roques C."/>
            <person name="Cabau C."/>
            <person name="Klopp C."/>
            <person name="Donnadieu C."/>
            <person name="Jouanno E."/>
            <person name="Lampietro C."/>
            <person name="Louis A."/>
            <person name="Herpin A."/>
            <person name="Echchiki A."/>
            <person name="Berthelot C."/>
            <person name="Parey E."/>
            <person name="Roest-Crollius H."/>
            <person name="Braasch I."/>
            <person name="Postlethwait J."/>
            <person name="Bobe J."/>
            <person name="Montfort J."/>
            <person name="Bouchez O."/>
            <person name="Begum T."/>
            <person name="Mejri S."/>
            <person name="Adams A."/>
            <person name="Chen W.-J."/>
            <person name="Guiguen Y."/>
        </authorList>
    </citation>
    <scope>NUCLEOTIDE SEQUENCE</scope>
    <source>
        <strain evidence="14">YG-15Mar2019-1</strain>
        <tissue evidence="14">Brain</tissue>
    </source>
</reference>
<evidence type="ECO:0000256" key="6">
    <source>
        <dbReference type="ARBA" id="ARBA00023212"/>
    </source>
</evidence>
<evidence type="ECO:0000256" key="1">
    <source>
        <dbReference type="ARBA" id="ARBA00004120"/>
    </source>
</evidence>
<feature type="compositionally biased region" description="Basic and acidic residues" evidence="11">
    <location>
        <begin position="145"/>
        <end position="305"/>
    </location>
</feature>
<protein>
    <recommendedName>
        <fullName evidence="9">TRAF3-interacting protein 1</fullName>
    </recommendedName>
</protein>
<dbReference type="Gene3D" id="1.10.418.50">
    <property type="entry name" value="Microtubule-binding protein MIP-T3"/>
    <property type="match status" value="1"/>
</dbReference>
<evidence type="ECO:0000256" key="3">
    <source>
        <dbReference type="ARBA" id="ARBA00022490"/>
    </source>
</evidence>
<dbReference type="FunFam" id="1.10.418.50:FF:000001">
    <property type="entry name" value="TRAF3-interacting protein 1 isoform X1"/>
    <property type="match status" value="1"/>
</dbReference>
<dbReference type="InterPro" id="IPR018799">
    <property type="entry name" value="TRAF3IP1"/>
</dbReference>
<evidence type="ECO:0000259" key="12">
    <source>
        <dbReference type="Pfam" id="PF10243"/>
    </source>
</evidence>
<dbReference type="OrthoDB" id="10258914at2759"/>
<dbReference type="Pfam" id="PF17749">
    <property type="entry name" value="MIP-T3_C"/>
    <property type="match status" value="1"/>
</dbReference>
<dbReference type="GO" id="GO:0008017">
    <property type="term" value="F:microtubule binding"/>
    <property type="evidence" value="ECO:0007669"/>
    <property type="project" value="InterPro"/>
</dbReference>
<dbReference type="InterPro" id="IPR042576">
    <property type="entry name" value="TRAF3IP1_N_sf"/>
</dbReference>
<evidence type="ECO:0000313" key="14">
    <source>
        <dbReference type="EMBL" id="KAG7463809.1"/>
    </source>
</evidence>
<dbReference type="Pfam" id="PF10243">
    <property type="entry name" value="MIP-T3"/>
    <property type="match status" value="1"/>
</dbReference>
<name>A0A9D3PMN0_MEGAT</name>
<feature type="region of interest" description="Disordered" evidence="11">
    <location>
        <begin position="486"/>
        <end position="511"/>
    </location>
</feature>
<feature type="domain" description="TRAF3-interacting protein 1 C-terminal" evidence="13">
    <location>
        <begin position="468"/>
        <end position="622"/>
    </location>
</feature>